<dbReference type="OrthoDB" id="6260732at2759"/>
<dbReference type="InterPro" id="IPR039852">
    <property type="entry name" value="CAND1/CAND2"/>
</dbReference>
<comment type="caution">
    <text evidence="3">The sequence shown here is derived from an EMBL/GenBank/DDBJ whole genome shotgun (WGS) entry which is preliminary data.</text>
</comment>
<reference evidence="4" key="1">
    <citation type="submission" date="2017-01" db="EMBL/GenBank/DDBJ databases">
        <authorList>
            <person name="Wang Y."/>
            <person name="White M."/>
            <person name="Kvist S."/>
            <person name="Moncalvo J.-M."/>
        </authorList>
    </citation>
    <scope>NUCLEOTIDE SEQUENCE [LARGE SCALE GENOMIC DNA]</scope>
    <source>
        <strain evidence="4">COL-18-3</strain>
    </source>
</reference>
<dbReference type="EMBL" id="LSSK01000592">
    <property type="protein sequence ID" value="OMH82805.1"/>
    <property type="molecule type" value="Genomic_DNA"/>
</dbReference>
<dbReference type="InterPro" id="IPR016024">
    <property type="entry name" value="ARM-type_fold"/>
</dbReference>
<name>A0A1R1PP95_ZANCU</name>
<evidence type="ECO:0000313" key="3">
    <source>
        <dbReference type="EMBL" id="OMH82805.1"/>
    </source>
</evidence>
<dbReference type="AlphaFoldDB" id="A0A1R1PP95"/>
<evidence type="ECO:0000256" key="2">
    <source>
        <dbReference type="ARBA" id="ARBA00022786"/>
    </source>
</evidence>
<proteinExistence type="predicted"/>
<evidence type="ECO:0000256" key="1">
    <source>
        <dbReference type="ARBA" id="ARBA00022737"/>
    </source>
</evidence>
<accession>A0A1R1PP95</accession>
<dbReference type="SUPFAM" id="SSF48371">
    <property type="entry name" value="ARM repeat"/>
    <property type="match status" value="1"/>
</dbReference>
<keyword evidence="1" id="KW-0677">Repeat</keyword>
<sequence length="463" mass="52839">MQDQVAKCLKEFSNEDRDFRYMALVDLEKIIVQSETETNAKLVLDKHEEVGAELIKLLKDPLAEIQTEAINCRVTGAKEAQKIVERILHELENKDKQMKYMHLLFMVIQEAKGIDNEEVLEAILKILQDEEQIEGWESAMLIIEQILVDGVKMNNMDLIGRVVEICRGKIKYDPNYIDDDMDEDEEYIEEDDEYAEEYVDEEDDGWRYRKAAAKVIKEVGKVYQKEYAREALCILKSRLNDREEVVKREILGGVSSIFLSIGETHGVQLPKEDVYEILTRIESERNKKGKSEELIKAELNCYLATIEVVKNSVGDFGKEVDAKILEKVVGENKEYFGNEIEVFKIIQGVYSACGKMDSINNEMAAVTLKELSEKMENGERSVIIEAIQTATVVLNKCEVQRNKEVIGELILDKAEKMRASGRNDPELAKKYMEMMLGLVENEKATGNCIGSGICVRKDEFVGC</sequence>
<dbReference type="PANTHER" id="PTHR12696">
    <property type="entry name" value="TIP120"/>
    <property type="match status" value="1"/>
</dbReference>
<dbReference type="Gene3D" id="1.25.10.10">
    <property type="entry name" value="Leucine-rich Repeat Variant"/>
    <property type="match status" value="1"/>
</dbReference>
<gene>
    <name evidence="3" type="ORF">AX774_g3706</name>
</gene>
<dbReference type="InterPro" id="IPR011989">
    <property type="entry name" value="ARM-like"/>
</dbReference>
<evidence type="ECO:0000313" key="4">
    <source>
        <dbReference type="Proteomes" id="UP000188320"/>
    </source>
</evidence>
<keyword evidence="2" id="KW-0833">Ubl conjugation pathway</keyword>
<keyword evidence="4" id="KW-1185">Reference proteome</keyword>
<protein>
    <submittedName>
        <fullName evidence="3">Cullin-associated NEDD8-dissociated protein 1</fullName>
    </submittedName>
</protein>
<organism evidence="3 4">
    <name type="scientific">Zancudomyces culisetae</name>
    <name type="common">Gut fungus</name>
    <name type="synonym">Smittium culisetae</name>
    <dbReference type="NCBI Taxonomy" id="1213189"/>
    <lineage>
        <taxon>Eukaryota</taxon>
        <taxon>Fungi</taxon>
        <taxon>Fungi incertae sedis</taxon>
        <taxon>Zoopagomycota</taxon>
        <taxon>Kickxellomycotina</taxon>
        <taxon>Harpellomycetes</taxon>
        <taxon>Harpellales</taxon>
        <taxon>Legeriomycetaceae</taxon>
        <taxon>Zancudomyces</taxon>
    </lineage>
</organism>
<dbReference type="GO" id="GO:0010265">
    <property type="term" value="P:SCF complex assembly"/>
    <property type="evidence" value="ECO:0007669"/>
    <property type="project" value="InterPro"/>
</dbReference>
<dbReference type="Proteomes" id="UP000188320">
    <property type="component" value="Unassembled WGS sequence"/>
</dbReference>